<name>A0A9Q9I9Z2_9ACTN</name>
<proteinExistence type="predicted"/>
<dbReference type="EMBL" id="CP073767">
    <property type="protein sequence ID" value="UWZ50403.1"/>
    <property type="molecule type" value="Genomic_DNA"/>
</dbReference>
<evidence type="ECO:0000313" key="2">
    <source>
        <dbReference type="Proteomes" id="UP001058003"/>
    </source>
</evidence>
<reference evidence="1" key="1">
    <citation type="submission" date="2021-04" db="EMBL/GenBank/DDBJ databases">
        <title>Dactylosporangium aurantiacum NRRL B-8018 full assembly.</title>
        <authorList>
            <person name="Hartkoorn R.C."/>
            <person name="Beaudoing E."/>
            <person name="Hot D."/>
        </authorList>
    </citation>
    <scope>NUCLEOTIDE SEQUENCE</scope>
    <source>
        <strain evidence="1">NRRL B-8018</strain>
    </source>
</reference>
<dbReference type="RefSeq" id="WP_033357306.1">
    <property type="nucleotide sequence ID" value="NZ_CP073767.1"/>
</dbReference>
<dbReference type="AlphaFoldDB" id="A0A9Q9I9Z2"/>
<gene>
    <name evidence="1" type="ORF">Daura_26585</name>
</gene>
<sequence>MDQIVRDVIDAVRRQDWDVVKALLHPYPHWSEPGTAIRGRRNVLARLAAGPVPGPPDFHELRDGQVYRWTSS</sequence>
<keyword evidence="2" id="KW-1185">Reference proteome</keyword>
<organism evidence="1 2">
    <name type="scientific">Dactylosporangium aurantiacum</name>
    <dbReference type="NCBI Taxonomy" id="35754"/>
    <lineage>
        <taxon>Bacteria</taxon>
        <taxon>Bacillati</taxon>
        <taxon>Actinomycetota</taxon>
        <taxon>Actinomycetes</taxon>
        <taxon>Micromonosporales</taxon>
        <taxon>Micromonosporaceae</taxon>
        <taxon>Dactylosporangium</taxon>
    </lineage>
</organism>
<evidence type="ECO:0000313" key="1">
    <source>
        <dbReference type="EMBL" id="UWZ50403.1"/>
    </source>
</evidence>
<dbReference type="Gene3D" id="3.10.450.50">
    <property type="match status" value="1"/>
</dbReference>
<dbReference type="Proteomes" id="UP001058003">
    <property type="component" value="Chromosome"/>
</dbReference>
<protein>
    <submittedName>
        <fullName evidence="1">Nuclear transport factor 2 family protein</fullName>
    </submittedName>
</protein>
<dbReference type="SUPFAM" id="SSF54427">
    <property type="entry name" value="NTF2-like"/>
    <property type="match status" value="1"/>
</dbReference>
<accession>A0A9Q9I9Z2</accession>
<dbReference type="KEGG" id="daur:Daura_26585"/>
<dbReference type="OrthoDB" id="6167040at2"/>
<dbReference type="InterPro" id="IPR032710">
    <property type="entry name" value="NTF2-like_dom_sf"/>
</dbReference>